<dbReference type="Proteomes" id="UP001146067">
    <property type="component" value="Unassembled WGS sequence"/>
</dbReference>
<gene>
    <name evidence="9" type="ORF">O1R50_12720</name>
</gene>
<protein>
    <submittedName>
        <fullName evidence="9">SMR family transporter</fullName>
    </submittedName>
</protein>
<proteinExistence type="inferred from homology"/>
<dbReference type="PANTHER" id="PTHR30561">
    <property type="entry name" value="SMR FAMILY PROTON-DEPENDENT DRUG EFFLUX TRANSPORTER SUGE"/>
    <property type="match status" value="1"/>
</dbReference>
<dbReference type="GO" id="GO:0005886">
    <property type="term" value="C:plasma membrane"/>
    <property type="evidence" value="ECO:0007669"/>
    <property type="project" value="UniProtKB-SubCell"/>
</dbReference>
<dbReference type="RefSeq" id="WP_270110645.1">
    <property type="nucleotide sequence ID" value="NZ_JAPZVP010000009.1"/>
</dbReference>
<dbReference type="Pfam" id="PF00893">
    <property type="entry name" value="Multi_Drug_Res"/>
    <property type="match status" value="1"/>
</dbReference>
<evidence type="ECO:0000256" key="6">
    <source>
        <dbReference type="ARBA" id="ARBA00023136"/>
    </source>
</evidence>
<evidence type="ECO:0000256" key="8">
    <source>
        <dbReference type="SAM" id="Phobius"/>
    </source>
</evidence>
<organism evidence="9 10">
    <name type="scientific">Glycomyces luteolus</name>
    <dbReference type="NCBI Taxonomy" id="2670330"/>
    <lineage>
        <taxon>Bacteria</taxon>
        <taxon>Bacillati</taxon>
        <taxon>Actinomycetota</taxon>
        <taxon>Actinomycetes</taxon>
        <taxon>Glycomycetales</taxon>
        <taxon>Glycomycetaceae</taxon>
        <taxon>Glycomyces</taxon>
    </lineage>
</organism>
<feature type="transmembrane region" description="Helical" evidence="8">
    <location>
        <begin position="84"/>
        <end position="104"/>
    </location>
</feature>
<keyword evidence="10" id="KW-1185">Reference proteome</keyword>
<evidence type="ECO:0000256" key="5">
    <source>
        <dbReference type="ARBA" id="ARBA00022989"/>
    </source>
</evidence>
<comment type="subcellular location">
    <subcellularLocation>
        <location evidence="1 7">Cell membrane</location>
        <topology evidence="1 7">Multi-pass membrane protein</topology>
    </subcellularLocation>
</comment>
<dbReference type="Gene3D" id="1.10.3730.20">
    <property type="match status" value="1"/>
</dbReference>
<evidence type="ECO:0000256" key="2">
    <source>
        <dbReference type="ARBA" id="ARBA00022448"/>
    </source>
</evidence>
<evidence type="ECO:0000256" key="1">
    <source>
        <dbReference type="ARBA" id="ARBA00004651"/>
    </source>
</evidence>
<evidence type="ECO:0000256" key="4">
    <source>
        <dbReference type="ARBA" id="ARBA00022692"/>
    </source>
</evidence>
<keyword evidence="3" id="KW-1003">Cell membrane</keyword>
<dbReference type="AlphaFoldDB" id="A0A9X3STQ2"/>
<dbReference type="GO" id="GO:0022857">
    <property type="term" value="F:transmembrane transporter activity"/>
    <property type="evidence" value="ECO:0007669"/>
    <property type="project" value="InterPro"/>
</dbReference>
<comment type="similarity">
    <text evidence="7">Belongs to the drug/metabolite transporter (DMT) superfamily. Small multidrug resistance (SMR) (TC 2.A.7.1) family.</text>
</comment>
<dbReference type="InterPro" id="IPR037185">
    <property type="entry name" value="EmrE-like"/>
</dbReference>
<sequence length="106" mass="10480">MALIYLAAAILAEVSAALALKAATGGKRIWYTVVAGGYLLAFAGLTLALGEGLGIGVAYGIWAATGVALTAIGSRVLFKEPLTLVMGAGIVLIAGGVLLIELGGAH</sequence>
<comment type="caution">
    <text evidence="9">The sequence shown here is derived from an EMBL/GenBank/DDBJ whole genome shotgun (WGS) entry which is preliminary data.</text>
</comment>
<keyword evidence="6 8" id="KW-0472">Membrane</keyword>
<keyword evidence="5 8" id="KW-1133">Transmembrane helix</keyword>
<dbReference type="InterPro" id="IPR045324">
    <property type="entry name" value="Small_multidrug_res"/>
</dbReference>
<evidence type="ECO:0000313" key="10">
    <source>
        <dbReference type="Proteomes" id="UP001146067"/>
    </source>
</evidence>
<evidence type="ECO:0000256" key="7">
    <source>
        <dbReference type="RuleBase" id="RU003942"/>
    </source>
</evidence>
<keyword evidence="2" id="KW-0813">Transport</keyword>
<name>A0A9X3STQ2_9ACTN</name>
<evidence type="ECO:0000313" key="9">
    <source>
        <dbReference type="EMBL" id="MDA1360493.1"/>
    </source>
</evidence>
<dbReference type="PANTHER" id="PTHR30561:SF1">
    <property type="entry name" value="MULTIDRUG TRANSPORTER EMRE"/>
    <property type="match status" value="1"/>
</dbReference>
<dbReference type="SUPFAM" id="SSF103481">
    <property type="entry name" value="Multidrug resistance efflux transporter EmrE"/>
    <property type="match status" value="1"/>
</dbReference>
<keyword evidence="4 7" id="KW-0812">Transmembrane</keyword>
<reference evidence="9" key="1">
    <citation type="submission" date="2022-12" db="EMBL/GenBank/DDBJ databases">
        <title>Gycomyces niveus sp.nov.,a novel actinomycete isolated from soil in Shouguan.</title>
        <authorList>
            <person name="Yang X."/>
        </authorList>
    </citation>
    <scope>NUCLEOTIDE SEQUENCE</scope>
    <source>
        <strain evidence="9">NEAU-A15</strain>
    </source>
</reference>
<accession>A0A9X3STQ2</accession>
<evidence type="ECO:0000256" key="3">
    <source>
        <dbReference type="ARBA" id="ARBA00022475"/>
    </source>
</evidence>
<feature type="transmembrane region" description="Helical" evidence="8">
    <location>
        <begin position="29"/>
        <end position="50"/>
    </location>
</feature>
<feature type="transmembrane region" description="Helical" evidence="8">
    <location>
        <begin position="57"/>
        <end position="78"/>
    </location>
</feature>
<dbReference type="InterPro" id="IPR000390">
    <property type="entry name" value="Small_drug/metabolite_transptr"/>
</dbReference>
<dbReference type="EMBL" id="JAPZVP010000009">
    <property type="protein sequence ID" value="MDA1360493.1"/>
    <property type="molecule type" value="Genomic_DNA"/>
</dbReference>